<reference evidence="1 2" key="1">
    <citation type="submission" date="2014-03" db="EMBL/GenBank/DDBJ databases">
        <title>The Genome Sequence of Plasmodium fragile nilgiri.</title>
        <authorList>
            <consortium name="The Broad Institute Genomics Platform"/>
            <consortium name="The Broad Institute Genome Sequencing Center for Infectious Disease"/>
            <person name="Neafsey D."/>
            <person name="Duraisingh M."/>
            <person name="Young S.K."/>
            <person name="Zeng Q."/>
            <person name="Gargeya S."/>
            <person name="Abouelleil A."/>
            <person name="Alvarado L."/>
            <person name="Chapman S.B."/>
            <person name="Gainer-Dewar J."/>
            <person name="Goldberg J."/>
            <person name="Griggs A."/>
            <person name="Gujja S."/>
            <person name="Hansen M."/>
            <person name="Howarth C."/>
            <person name="Imamovic A."/>
            <person name="Larimer J."/>
            <person name="Pearson M."/>
            <person name="Poon T.W."/>
            <person name="Priest M."/>
            <person name="Roberts A."/>
            <person name="Saif S."/>
            <person name="Shea T."/>
            <person name="Sykes S."/>
            <person name="Wortman J."/>
            <person name="Nusbaum C."/>
            <person name="Birren B."/>
        </authorList>
    </citation>
    <scope>NUCLEOTIDE SEQUENCE [LARGE SCALE GENOMIC DNA]</scope>
    <source>
        <strain evidence="2">nilgiri</strain>
    </source>
</reference>
<dbReference type="VEuPathDB" id="PlasmoDB:AK88_01386"/>
<name>A0A0D9QQ20_PLAFR</name>
<evidence type="ECO:0000313" key="1">
    <source>
        <dbReference type="EMBL" id="KJP88892.1"/>
    </source>
</evidence>
<protein>
    <submittedName>
        <fullName evidence="1">Uncharacterized protein</fullName>
    </submittedName>
</protein>
<dbReference type="OMA" id="MMKYPQN"/>
<evidence type="ECO:0000313" key="2">
    <source>
        <dbReference type="Proteomes" id="UP000054561"/>
    </source>
</evidence>
<keyword evidence="2" id="KW-1185">Reference proteome</keyword>
<dbReference type="OrthoDB" id="376623at2759"/>
<dbReference type="Proteomes" id="UP000054561">
    <property type="component" value="Unassembled WGS sequence"/>
</dbReference>
<organism evidence="1 2">
    <name type="scientific">Plasmodium fragile</name>
    <dbReference type="NCBI Taxonomy" id="5857"/>
    <lineage>
        <taxon>Eukaryota</taxon>
        <taxon>Sar</taxon>
        <taxon>Alveolata</taxon>
        <taxon>Apicomplexa</taxon>
        <taxon>Aconoidasida</taxon>
        <taxon>Haemosporida</taxon>
        <taxon>Plasmodiidae</taxon>
        <taxon>Plasmodium</taxon>
        <taxon>Plasmodium (Plasmodium)</taxon>
    </lineage>
</organism>
<dbReference type="RefSeq" id="XP_012334444.1">
    <property type="nucleotide sequence ID" value="XM_012479021.1"/>
</dbReference>
<accession>A0A0D9QQ20</accession>
<sequence>METSLQGHEQNGTVHIDKDKHFGSFKLGDMHWEGATAGEEVFPPGQENTGDIITNWEAQRTRGNHRLSRKLVDISILKNVLNVYFLFDRDNVGHIDKKYACYVIQMIYENDANFMVENVKLNGGDAVGEKEERRKLFAKDARKEQAFFCTKSFATLLLILLRDVSAFQPVGEFITKEVFIDVVTQFVRSSTHDRNRHMYGMMKYPQNMITKFYNYVHYLKDLDSERKKQEIKIKKKTKELKSIFVLDDKLVNADLDTHIKHFNERTRKKLQNIKIETDAREMKECTFSPEIAKKPLYLLNKKYETKMKKLYEDKNMYGKYTTIGITYDLDDSIERTLHLPERVCFDSDYAPFTNFSDLQHVDGESNGQPEIQLKYIIHQGYAKPKKIHWNDTLRNKRAVSLREVDEDLLQGKEAVMQKAAKGEEPHV</sequence>
<dbReference type="EMBL" id="KQ001656">
    <property type="protein sequence ID" value="KJP88892.1"/>
    <property type="molecule type" value="Genomic_DNA"/>
</dbReference>
<dbReference type="AlphaFoldDB" id="A0A0D9QQ20"/>
<gene>
    <name evidence="1" type="ORF">AK88_01386</name>
</gene>
<dbReference type="GeneID" id="24266700"/>
<proteinExistence type="predicted"/>